<dbReference type="InterPro" id="IPR037171">
    <property type="entry name" value="NagB/RpiA_transferase-like"/>
</dbReference>
<evidence type="ECO:0000256" key="3">
    <source>
        <dbReference type="ARBA" id="ARBA00022840"/>
    </source>
</evidence>
<dbReference type="GO" id="GO:0046872">
    <property type="term" value="F:metal ion binding"/>
    <property type="evidence" value="ECO:0007669"/>
    <property type="project" value="UniProtKB-KW"/>
</dbReference>
<comment type="cofactor">
    <cofactor evidence="5">
        <name>Mg(2+)</name>
        <dbReference type="ChEBI" id="CHEBI:18420"/>
    </cofactor>
</comment>
<feature type="binding site" evidence="4">
    <location>
        <begin position="7"/>
        <end position="11"/>
    </location>
    <ligand>
        <name>ATP</name>
        <dbReference type="ChEBI" id="CHEBI:30616"/>
    </ligand>
</feature>
<keyword evidence="3 4" id="KW-0067">ATP-binding</keyword>
<dbReference type="RefSeq" id="WP_097793216.1">
    <property type="nucleotide sequence ID" value="NZ_NOUV01000019.1"/>
</dbReference>
<dbReference type="AlphaFoldDB" id="A0A2A7B2W3"/>
<comment type="similarity">
    <text evidence="1 5">Belongs to the 5-formyltetrahydrofolate cyclo-ligase family.</text>
</comment>
<evidence type="ECO:0000256" key="4">
    <source>
        <dbReference type="PIRSR" id="PIRSR006806-1"/>
    </source>
</evidence>
<dbReference type="GO" id="GO:0009396">
    <property type="term" value="P:folic acid-containing compound biosynthetic process"/>
    <property type="evidence" value="ECO:0007669"/>
    <property type="project" value="TreeGrafter"/>
</dbReference>
<feature type="binding site" evidence="4">
    <location>
        <position position="58"/>
    </location>
    <ligand>
        <name>substrate</name>
    </ligand>
</feature>
<dbReference type="PIRSF" id="PIRSF006806">
    <property type="entry name" value="FTHF_cligase"/>
    <property type="match status" value="1"/>
</dbReference>
<gene>
    <name evidence="6" type="ORF">CHR60_11940</name>
</gene>
<comment type="caution">
    <text evidence="6">The sequence shown here is derived from an EMBL/GenBank/DDBJ whole genome shotgun (WGS) entry which is preliminary data.</text>
</comment>
<accession>A0A2A7B2W3</accession>
<evidence type="ECO:0000256" key="1">
    <source>
        <dbReference type="ARBA" id="ARBA00010638"/>
    </source>
</evidence>
<dbReference type="NCBIfam" id="TIGR02727">
    <property type="entry name" value="MTHFS_bact"/>
    <property type="match status" value="1"/>
</dbReference>
<keyword evidence="2 4" id="KW-0547">Nucleotide-binding</keyword>
<comment type="catalytic activity">
    <reaction evidence="5">
        <text>(6S)-5-formyl-5,6,7,8-tetrahydrofolate + ATP = (6R)-5,10-methenyltetrahydrofolate + ADP + phosphate</text>
        <dbReference type="Rhea" id="RHEA:10488"/>
        <dbReference type="ChEBI" id="CHEBI:30616"/>
        <dbReference type="ChEBI" id="CHEBI:43474"/>
        <dbReference type="ChEBI" id="CHEBI:57455"/>
        <dbReference type="ChEBI" id="CHEBI:57457"/>
        <dbReference type="ChEBI" id="CHEBI:456216"/>
        <dbReference type="EC" id="6.3.3.2"/>
    </reaction>
</comment>
<dbReference type="Proteomes" id="UP000220904">
    <property type="component" value="Unassembled WGS sequence"/>
</dbReference>
<reference evidence="6 7" key="1">
    <citation type="journal article" date="2017" name="Front. Microbiol.">
        <title>New Insights into the Diversity of the Genus Faecalibacterium.</title>
        <authorList>
            <person name="Benevides L."/>
            <person name="Burman S."/>
            <person name="Martin R."/>
            <person name="Robert V."/>
            <person name="Thomas M."/>
            <person name="Miquel S."/>
            <person name="Chain F."/>
            <person name="Sokol H."/>
            <person name="Bermudez-Humaran L.G."/>
            <person name="Morrison M."/>
            <person name="Langella P."/>
            <person name="Azevedo V.A."/>
            <person name="Chatel J.M."/>
            <person name="Soares S."/>
        </authorList>
    </citation>
    <scope>NUCLEOTIDE SEQUENCE [LARGE SCALE GENOMIC DNA]</scope>
    <source>
        <strain evidence="6 7">AHMP21</strain>
    </source>
</reference>
<keyword evidence="5" id="KW-0460">Magnesium</keyword>
<dbReference type="InterPro" id="IPR024185">
    <property type="entry name" value="FTHF_cligase-like_sf"/>
</dbReference>
<sequence>MDHSLQKAAQRKAGIAARRALSAAARSAADAALCRRIAALHCFRNARTLLAYAAFGGEADLSALLAEAVQQGKTVAYPICGAGFTLTAAVPGPDGWEVGAYGIRTPIPERAQLLPPEALDLVLVPCTAFDAACRRVGMGKGYYDRYLPRCRNAVLLGTAFEAQRVEQAAVDAHDQRLDGFVTEEGIYRGTDKFEL</sequence>
<evidence type="ECO:0000313" key="6">
    <source>
        <dbReference type="EMBL" id="PDX85747.1"/>
    </source>
</evidence>
<evidence type="ECO:0000313" key="7">
    <source>
        <dbReference type="Proteomes" id="UP000220904"/>
    </source>
</evidence>
<feature type="binding site" evidence="4">
    <location>
        <begin position="135"/>
        <end position="143"/>
    </location>
    <ligand>
        <name>ATP</name>
        <dbReference type="ChEBI" id="CHEBI:30616"/>
    </ligand>
</feature>
<dbReference type="GO" id="GO:0030272">
    <property type="term" value="F:5-formyltetrahydrofolate cyclo-ligase activity"/>
    <property type="evidence" value="ECO:0007669"/>
    <property type="project" value="UniProtKB-EC"/>
</dbReference>
<dbReference type="GO" id="GO:0005524">
    <property type="term" value="F:ATP binding"/>
    <property type="evidence" value="ECO:0007669"/>
    <property type="project" value="UniProtKB-KW"/>
</dbReference>
<dbReference type="EC" id="6.3.3.2" evidence="5"/>
<dbReference type="OrthoDB" id="9801938at2"/>
<organism evidence="6 7">
    <name type="scientific">Faecalibacterium prausnitzii</name>
    <dbReference type="NCBI Taxonomy" id="853"/>
    <lineage>
        <taxon>Bacteria</taxon>
        <taxon>Bacillati</taxon>
        <taxon>Bacillota</taxon>
        <taxon>Clostridia</taxon>
        <taxon>Eubacteriales</taxon>
        <taxon>Oscillospiraceae</taxon>
        <taxon>Faecalibacterium</taxon>
    </lineage>
</organism>
<evidence type="ECO:0000256" key="2">
    <source>
        <dbReference type="ARBA" id="ARBA00022741"/>
    </source>
</evidence>
<dbReference type="EMBL" id="NOUV01000019">
    <property type="protein sequence ID" value="PDX85747.1"/>
    <property type="molecule type" value="Genomic_DNA"/>
</dbReference>
<dbReference type="InterPro" id="IPR002698">
    <property type="entry name" value="FTHF_cligase"/>
</dbReference>
<protein>
    <recommendedName>
        <fullName evidence="5">5-formyltetrahydrofolate cyclo-ligase</fullName>
        <ecNumber evidence="5">6.3.3.2</ecNumber>
    </recommendedName>
</protein>
<dbReference type="Pfam" id="PF01812">
    <property type="entry name" value="5-FTHF_cyc-lig"/>
    <property type="match status" value="1"/>
</dbReference>
<dbReference type="SUPFAM" id="SSF100950">
    <property type="entry name" value="NagB/RpiA/CoA transferase-like"/>
    <property type="match status" value="1"/>
</dbReference>
<evidence type="ECO:0000256" key="5">
    <source>
        <dbReference type="RuleBase" id="RU361279"/>
    </source>
</evidence>
<proteinExistence type="inferred from homology"/>
<dbReference type="PANTHER" id="PTHR23407:SF1">
    <property type="entry name" value="5-FORMYLTETRAHYDROFOLATE CYCLO-LIGASE"/>
    <property type="match status" value="1"/>
</dbReference>
<dbReference type="Gene3D" id="3.40.50.10420">
    <property type="entry name" value="NagB/RpiA/CoA transferase-like"/>
    <property type="match status" value="1"/>
</dbReference>
<keyword evidence="6" id="KW-0436">Ligase</keyword>
<keyword evidence="5" id="KW-0479">Metal-binding</keyword>
<dbReference type="PANTHER" id="PTHR23407">
    <property type="entry name" value="ATPASE INHIBITOR/5-FORMYLTETRAHYDROFOLATE CYCLO-LIGASE"/>
    <property type="match status" value="1"/>
</dbReference>
<name>A0A2A7B2W3_9FIRM</name>
<dbReference type="GO" id="GO:0035999">
    <property type="term" value="P:tetrahydrofolate interconversion"/>
    <property type="evidence" value="ECO:0007669"/>
    <property type="project" value="TreeGrafter"/>
</dbReference>